<sequence>MKKYKELKVVSIPKWGPYLREQWIQSFAGHLTKPEQKAINLDEFLWHLCSWRKVDCVEGENALEAFQKQAKTKCTIFFQHKDEAYLIEKARTITVNHLPYDPSHISDGDLYVMDWDRRWTFMMTHESQCGPYFISLD</sequence>
<dbReference type="Pfam" id="PF14101">
    <property type="entry name" value="DUF4275"/>
    <property type="match status" value="1"/>
</dbReference>
<accession>A0ABT9ZI39</accession>
<organism evidence="1 2">
    <name type="scientific">Metabacillus malikii</name>
    <dbReference type="NCBI Taxonomy" id="1504265"/>
    <lineage>
        <taxon>Bacteria</taxon>
        <taxon>Bacillati</taxon>
        <taxon>Bacillota</taxon>
        <taxon>Bacilli</taxon>
        <taxon>Bacillales</taxon>
        <taxon>Bacillaceae</taxon>
        <taxon>Metabacillus</taxon>
    </lineage>
</organism>
<proteinExistence type="predicted"/>
<dbReference type="Proteomes" id="UP001234495">
    <property type="component" value="Unassembled WGS sequence"/>
</dbReference>
<evidence type="ECO:0008006" key="3">
    <source>
        <dbReference type="Google" id="ProtNLM"/>
    </source>
</evidence>
<gene>
    <name evidence="1" type="ORF">J2S19_002929</name>
</gene>
<dbReference type="RefSeq" id="WP_307342953.1">
    <property type="nucleotide sequence ID" value="NZ_JAUSUD010000014.1"/>
</dbReference>
<comment type="caution">
    <text evidence="1">The sequence shown here is derived from an EMBL/GenBank/DDBJ whole genome shotgun (WGS) entry which is preliminary data.</text>
</comment>
<dbReference type="EMBL" id="JAUSUD010000014">
    <property type="protein sequence ID" value="MDQ0231645.1"/>
    <property type="molecule type" value="Genomic_DNA"/>
</dbReference>
<name>A0ABT9ZI39_9BACI</name>
<protein>
    <recommendedName>
        <fullName evidence="3">DUF4275 family protein</fullName>
    </recommendedName>
</protein>
<evidence type="ECO:0000313" key="2">
    <source>
        <dbReference type="Proteomes" id="UP001234495"/>
    </source>
</evidence>
<evidence type="ECO:0000313" key="1">
    <source>
        <dbReference type="EMBL" id="MDQ0231645.1"/>
    </source>
</evidence>
<reference evidence="1 2" key="1">
    <citation type="submission" date="2023-07" db="EMBL/GenBank/DDBJ databases">
        <title>Genomic Encyclopedia of Type Strains, Phase IV (KMG-IV): sequencing the most valuable type-strain genomes for metagenomic binning, comparative biology and taxonomic classification.</title>
        <authorList>
            <person name="Goeker M."/>
        </authorList>
    </citation>
    <scope>NUCLEOTIDE SEQUENCE [LARGE SCALE GENOMIC DNA]</scope>
    <source>
        <strain evidence="1 2">DSM 29005</strain>
    </source>
</reference>
<keyword evidence="2" id="KW-1185">Reference proteome</keyword>
<dbReference type="InterPro" id="IPR025454">
    <property type="entry name" value="DUF4275"/>
</dbReference>